<organism evidence="1 2">
    <name type="scientific">Ovis ammon polii</name>
    <dbReference type="NCBI Taxonomy" id="230172"/>
    <lineage>
        <taxon>Eukaryota</taxon>
        <taxon>Metazoa</taxon>
        <taxon>Chordata</taxon>
        <taxon>Craniata</taxon>
        <taxon>Vertebrata</taxon>
        <taxon>Euteleostomi</taxon>
        <taxon>Mammalia</taxon>
        <taxon>Eutheria</taxon>
        <taxon>Laurasiatheria</taxon>
        <taxon>Artiodactyla</taxon>
        <taxon>Ruminantia</taxon>
        <taxon>Pecora</taxon>
        <taxon>Bovidae</taxon>
        <taxon>Caprinae</taxon>
        <taxon>Ovis</taxon>
    </lineage>
</organism>
<dbReference type="Proteomes" id="UP001214576">
    <property type="component" value="Unassembled WGS sequence"/>
</dbReference>
<sequence length="161" mass="17839">MEMLITGLTYILFSFRNCELIEGHEFCHIFFVLNLPHLIRSFLKARLHLVLGQPLICSLFSLLFNCKFLAVMSISLSHTCGPAAVLQVPAQAASITQAVTSASPINQQTVSQPGSGASVFMDKVLIPRYIQGKVDESEKLKGVMDVNGLLIHWKWTVYSNS</sequence>
<keyword evidence="2" id="KW-1185">Reference proteome</keyword>
<accession>A0AAD4TVD0</accession>
<dbReference type="EMBL" id="JAKZEL010000018">
    <property type="protein sequence ID" value="KAI4535188.1"/>
    <property type="molecule type" value="Genomic_DNA"/>
</dbReference>
<evidence type="ECO:0000313" key="1">
    <source>
        <dbReference type="EMBL" id="KAI4535188.1"/>
    </source>
</evidence>
<evidence type="ECO:0000313" key="2">
    <source>
        <dbReference type="Proteomes" id="UP001214576"/>
    </source>
</evidence>
<dbReference type="AlphaFoldDB" id="A0AAD4TVD0"/>
<gene>
    <name evidence="1" type="ORF">MG293_014414</name>
</gene>
<protein>
    <submittedName>
        <fullName evidence="1">Uncharacterized protein</fullName>
    </submittedName>
</protein>
<reference evidence="1" key="1">
    <citation type="submission" date="2022-03" db="EMBL/GenBank/DDBJ databases">
        <title>Genomic analyses of argali, domestic sheep and their hybrids provide insights into chromosomal evolution, heterosis and genetic basis of agronomic traits.</title>
        <authorList>
            <person name="Li M."/>
        </authorList>
    </citation>
    <scope>NUCLEOTIDE SEQUENCE</scope>
    <source>
        <strain evidence="1">CAU-MHL-2022a</strain>
        <tissue evidence="1">Skin</tissue>
    </source>
</reference>
<name>A0AAD4TVD0_OVIAM</name>
<proteinExistence type="predicted"/>
<comment type="caution">
    <text evidence="1">The sequence shown here is derived from an EMBL/GenBank/DDBJ whole genome shotgun (WGS) entry which is preliminary data.</text>
</comment>